<accession>A0ABD3WNV8</accession>
<keyword evidence="3" id="KW-0378">Hydrolase</keyword>
<sequence>MAEEEGYDVKVYIYDVTKGLARSMSPMILGKQLDGIWHTGLVVFGQEFFFGGMGGIETCQPGGTILGNPTKIEHLGKTHVPYEMFIDYLQELSVTTFRSECYHLLEHNCNSFSSEVAQFLTGKDIPSYITGLPAEVLSTPFGQMIKPFIDAMSLQPSGGHALFDQQPSRTSAASHTSSQKKENSTRKENTTMAHASSQNQMTINTKSNEREIPKESGRKKLTPYIHEVKLTGMDTWKEVLSTKDFLLLKEVYHYLEASDQSQWSLSRDQLDMLVSLQLSKELSTALISKAFQIMQQLVLVEDFLHLLQHDPKKGFCQILLQFDAFSDDVKEQAIKMISNCCVCDVGCGMVASDMPVNGGPSYLKQVTQICVSCLLVDSTPLCQGAVSTVYNLVLNCKQLDGDAEEELGSALFEVLNKELPEETDFQVLTSLEVFMKRHIELQSLAGILAVKENIDNKKKESERIACLCDSISQLILS</sequence>
<keyword evidence="2" id="KW-0645">Protease</keyword>
<evidence type="ECO:0000313" key="7">
    <source>
        <dbReference type="Proteomes" id="UP001634394"/>
    </source>
</evidence>
<evidence type="ECO:0000256" key="4">
    <source>
        <dbReference type="SAM" id="MobiDB-lite"/>
    </source>
</evidence>
<dbReference type="PANTHER" id="PTHR12378:SF7">
    <property type="entry name" value="DESUMOYLATING ISOPEPTIDASE 1"/>
    <property type="match status" value="1"/>
</dbReference>
<dbReference type="EMBL" id="JBJQND010000005">
    <property type="protein sequence ID" value="KAL3875487.1"/>
    <property type="molecule type" value="Genomic_DNA"/>
</dbReference>
<evidence type="ECO:0000256" key="2">
    <source>
        <dbReference type="ARBA" id="ARBA00022670"/>
    </source>
</evidence>
<evidence type="ECO:0000256" key="1">
    <source>
        <dbReference type="ARBA" id="ARBA00008140"/>
    </source>
</evidence>
<feature type="compositionally biased region" description="Polar residues" evidence="4">
    <location>
        <begin position="190"/>
        <end position="206"/>
    </location>
</feature>
<organism evidence="6 7">
    <name type="scientific">Sinanodonta woodiana</name>
    <name type="common">Chinese pond mussel</name>
    <name type="synonym">Anodonta woodiana</name>
    <dbReference type="NCBI Taxonomy" id="1069815"/>
    <lineage>
        <taxon>Eukaryota</taxon>
        <taxon>Metazoa</taxon>
        <taxon>Spiralia</taxon>
        <taxon>Lophotrochozoa</taxon>
        <taxon>Mollusca</taxon>
        <taxon>Bivalvia</taxon>
        <taxon>Autobranchia</taxon>
        <taxon>Heteroconchia</taxon>
        <taxon>Palaeoheterodonta</taxon>
        <taxon>Unionida</taxon>
        <taxon>Unionoidea</taxon>
        <taxon>Unionidae</taxon>
        <taxon>Unioninae</taxon>
        <taxon>Sinanodonta</taxon>
    </lineage>
</organism>
<dbReference type="InterPro" id="IPR016024">
    <property type="entry name" value="ARM-type_fold"/>
</dbReference>
<dbReference type="InterPro" id="IPR008580">
    <property type="entry name" value="PPPDE_dom"/>
</dbReference>
<name>A0ABD3WNV8_SINWO</name>
<dbReference type="GO" id="GO:0006508">
    <property type="term" value="P:proteolysis"/>
    <property type="evidence" value="ECO:0007669"/>
    <property type="project" value="UniProtKB-KW"/>
</dbReference>
<evidence type="ECO:0000313" key="6">
    <source>
        <dbReference type="EMBL" id="KAL3875487.1"/>
    </source>
</evidence>
<dbReference type="SUPFAM" id="SSF48371">
    <property type="entry name" value="ARM repeat"/>
    <property type="match status" value="1"/>
</dbReference>
<dbReference type="PROSITE" id="PS51858">
    <property type="entry name" value="PPPDE"/>
    <property type="match status" value="1"/>
</dbReference>
<keyword evidence="7" id="KW-1185">Reference proteome</keyword>
<dbReference type="InterPro" id="IPR011989">
    <property type="entry name" value="ARM-like"/>
</dbReference>
<feature type="compositionally biased region" description="Basic and acidic residues" evidence="4">
    <location>
        <begin position="207"/>
        <end position="217"/>
    </location>
</feature>
<feature type="compositionally biased region" description="Polar residues" evidence="4">
    <location>
        <begin position="165"/>
        <end position="177"/>
    </location>
</feature>
<evidence type="ECO:0000259" key="5">
    <source>
        <dbReference type="PROSITE" id="PS51858"/>
    </source>
</evidence>
<feature type="domain" description="PPPDE" evidence="5">
    <location>
        <begin position="7"/>
        <end position="150"/>
    </location>
</feature>
<dbReference type="Gene3D" id="1.25.10.10">
    <property type="entry name" value="Leucine-rich Repeat Variant"/>
    <property type="match status" value="1"/>
</dbReference>
<feature type="compositionally biased region" description="Basic and acidic residues" evidence="4">
    <location>
        <begin position="179"/>
        <end position="189"/>
    </location>
</feature>
<evidence type="ECO:0000256" key="3">
    <source>
        <dbReference type="ARBA" id="ARBA00022801"/>
    </source>
</evidence>
<dbReference type="Gene3D" id="3.90.1720.30">
    <property type="entry name" value="PPPDE domains"/>
    <property type="match status" value="1"/>
</dbReference>
<comment type="similarity">
    <text evidence="1">Belongs to the DeSI family.</text>
</comment>
<dbReference type="Pfam" id="PF05903">
    <property type="entry name" value="Peptidase_C97"/>
    <property type="match status" value="1"/>
</dbReference>
<reference evidence="6 7" key="1">
    <citation type="submission" date="2024-11" db="EMBL/GenBank/DDBJ databases">
        <title>Chromosome-level genome assembly of the freshwater bivalve Anodonta woodiana.</title>
        <authorList>
            <person name="Chen X."/>
        </authorList>
    </citation>
    <scope>NUCLEOTIDE SEQUENCE [LARGE SCALE GENOMIC DNA]</scope>
    <source>
        <strain evidence="6">MN2024</strain>
        <tissue evidence="6">Gills</tissue>
    </source>
</reference>
<dbReference type="PANTHER" id="PTHR12378">
    <property type="entry name" value="DESUMOYLATING ISOPEPTIDASE"/>
    <property type="match status" value="1"/>
</dbReference>
<dbReference type="AlphaFoldDB" id="A0ABD3WNV8"/>
<dbReference type="Proteomes" id="UP001634394">
    <property type="component" value="Unassembled WGS sequence"/>
</dbReference>
<dbReference type="GO" id="GO:0008233">
    <property type="term" value="F:peptidase activity"/>
    <property type="evidence" value="ECO:0007669"/>
    <property type="project" value="UniProtKB-KW"/>
</dbReference>
<protein>
    <recommendedName>
        <fullName evidence="5">PPPDE domain-containing protein</fullName>
    </recommendedName>
</protein>
<dbReference type="SMART" id="SM01179">
    <property type="entry name" value="DUF862"/>
    <property type="match status" value="1"/>
</dbReference>
<gene>
    <name evidence="6" type="ORF">ACJMK2_033433</name>
</gene>
<proteinExistence type="inferred from homology"/>
<dbReference type="InterPro" id="IPR042266">
    <property type="entry name" value="PPPDE_sf"/>
</dbReference>
<comment type="caution">
    <text evidence="6">The sequence shown here is derived from an EMBL/GenBank/DDBJ whole genome shotgun (WGS) entry which is preliminary data.</text>
</comment>
<feature type="region of interest" description="Disordered" evidence="4">
    <location>
        <begin position="159"/>
        <end position="217"/>
    </location>
</feature>